<evidence type="ECO:0000256" key="13">
    <source>
        <dbReference type="SAM" id="Phobius"/>
    </source>
</evidence>
<dbReference type="NCBIfam" id="TIGR04265">
    <property type="entry name" value="bac_cardiolipin"/>
    <property type="match status" value="1"/>
</dbReference>
<reference evidence="15" key="1">
    <citation type="submission" date="2021-01" db="EMBL/GenBank/DDBJ databases">
        <title>Description of Breznakiella homolactica.</title>
        <authorList>
            <person name="Song Y."/>
            <person name="Brune A."/>
        </authorList>
    </citation>
    <scope>NUCLEOTIDE SEQUENCE</scope>
    <source>
        <strain evidence="15">RmG30</strain>
    </source>
</reference>
<keyword evidence="9 13" id="KW-0472">Membrane</keyword>
<dbReference type="GO" id="GO:0005886">
    <property type="term" value="C:plasma membrane"/>
    <property type="evidence" value="ECO:0007669"/>
    <property type="project" value="UniProtKB-SubCell"/>
</dbReference>
<evidence type="ECO:0000256" key="2">
    <source>
        <dbReference type="ARBA" id="ARBA00022475"/>
    </source>
</evidence>
<keyword evidence="2" id="KW-1003">Cell membrane</keyword>
<dbReference type="SUPFAM" id="SSF56024">
    <property type="entry name" value="Phospholipase D/nuclease"/>
    <property type="match status" value="2"/>
</dbReference>
<dbReference type="EC" id="2.7.8.-" evidence="12"/>
<dbReference type="Pfam" id="PF13091">
    <property type="entry name" value="PLDc_2"/>
    <property type="match status" value="2"/>
</dbReference>
<feature type="transmembrane region" description="Helical" evidence="13">
    <location>
        <begin position="37"/>
        <end position="57"/>
    </location>
</feature>
<feature type="domain" description="PLD phosphodiesterase" evidence="14">
    <location>
        <begin position="245"/>
        <end position="272"/>
    </location>
</feature>
<evidence type="ECO:0000256" key="9">
    <source>
        <dbReference type="ARBA" id="ARBA00023136"/>
    </source>
</evidence>
<keyword evidence="16" id="KW-1185">Reference proteome</keyword>
<evidence type="ECO:0000256" key="5">
    <source>
        <dbReference type="ARBA" id="ARBA00022692"/>
    </source>
</evidence>
<feature type="transmembrane region" description="Helical" evidence="13">
    <location>
        <begin position="69"/>
        <end position="89"/>
    </location>
</feature>
<keyword evidence="6" id="KW-0677">Repeat</keyword>
<keyword evidence="11" id="KW-1208">Phospholipid metabolism</keyword>
<dbReference type="PANTHER" id="PTHR21248:SF22">
    <property type="entry name" value="PHOSPHOLIPASE D"/>
    <property type="match status" value="1"/>
</dbReference>
<dbReference type="InterPro" id="IPR022924">
    <property type="entry name" value="Cardiolipin_synthase"/>
</dbReference>
<dbReference type="Proteomes" id="UP000595917">
    <property type="component" value="Chromosome"/>
</dbReference>
<evidence type="ECO:0000256" key="6">
    <source>
        <dbReference type="ARBA" id="ARBA00022737"/>
    </source>
</evidence>
<name>A0A7T8B949_9SPIR</name>
<gene>
    <name evidence="15" type="primary">cls</name>
    <name evidence="15" type="ORF">JFL75_20485</name>
</gene>
<dbReference type="Pfam" id="PF13396">
    <property type="entry name" value="PLDc_N"/>
    <property type="match status" value="1"/>
</dbReference>
<evidence type="ECO:0000256" key="12">
    <source>
        <dbReference type="NCBIfam" id="TIGR04265"/>
    </source>
</evidence>
<proteinExistence type="predicted"/>
<evidence type="ECO:0000256" key="7">
    <source>
        <dbReference type="ARBA" id="ARBA00022989"/>
    </source>
</evidence>
<dbReference type="PROSITE" id="PS50035">
    <property type="entry name" value="PLD"/>
    <property type="match status" value="2"/>
</dbReference>
<keyword evidence="4" id="KW-0808">Transferase</keyword>
<accession>A0A7T8B949</accession>
<dbReference type="EMBL" id="CP067089">
    <property type="protein sequence ID" value="QQO09274.1"/>
    <property type="molecule type" value="Genomic_DNA"/>
</dbReference>
<dbReference type="InterPro" id="IPR025202">
    <property type="entry name" value="PLD-like_dom"/>
</dbReference>
<dbReference type="InterPro" id="IPR027379">
    <property type="entry name" value="CLS_N"/>
</dbReference>
<evidence type="ECO:0000256" key="11">
    <source>
        <dbReference type="ARBA" id="ARBA00023264"/>
    </source>
</evidence>
<keyword evidence="10" id="KW-0594">Phospholipid biosynthesis</keyword>
<dbReference type="CDD" id="cd09154">
    <property type="entry name" value="PLDc_SMU_988_like_1"/>
    <property type="match status" value="1"/>
</dbReference>
<dbReference type="AlphaFoldDB" id="A0A7T8B949"/>
<evidence type="ECO:0000313" key="15">
    <source>
        <dbReference type="EMBL" id="QQO09274.1"/>
    </source>
</evidence>
<organism evidence="15 16">
    <name type="scientific">Breznakiella homolactica</name>
    <dbReference type="NCBI Taxonomy" id="2798577"/>
    <lineage>
        <taxon>Bacteria</taxon>
        <taxon>Pseudomonadati</taxon>
        <taxon>Spirochaetota</taxon>
        <taxon>Spirochaetia</taxon>
        <taxon>Spirochaetales</taxon>
        <taxon>Breznakiellaceae</taxon>
        <taxon>Breznakiella</taxon>
    </lineage>
</organism>
<dbReference type="CDD" id="cd09160">
    <property type="entry name" value="PLDc_SMU_988_like_2"/>
    <property type="match status" value="1"/>
</dbReference>
<feature type="transmembrane region" description="Helical" evidence="13">
    <location>
        <begin position="12"/>
        <end position="31"/>
    </location>
</feature>
<dbReference type="InterPro" id="IPR001736">
    <property type="entry name" value="PLipase_D/transphosphatidylase"/>
</dbReference>
<evidence type="ECO:0000256" key="8">
    <source>
        <dbReference type="ARBA" id="ARBA00023098"/>
    </source>
</evidence>
<evidence type="ECO:0000259" key="14">
    <source>
        <dbReference type="PROSITE" id="PS50035"/>
    </source>
</evidence>
<comment type="subcellular location">
    <subcellularLocation>
        <location evidence="1">Cell membrane</location>
        <topology evidence="1">Multi-pass membrane protein</topology>
    </subcellularLocation>
</comment>
<feature type="domain" description="PLD phosphodiesterase" evidence="14">
    <location>
        <begin position="425"/>
        <end position="452"/>
    </location>
</feature>
<dbReference type="SMART" id="SM00155">
    <property type="entry name" value="PLDc"/>
    <property type="match status" value="2"/>
</dbReference>
<dbReference type="PANTHER" id="PTHR21248">
    <property type="entry name" value="CARDIOLIPIN SYNTHASE"/>
    <property type="match status" value="1"/>
</dbReference>
<dbReference type="GO" id="GO:0032049">
    <property type="term" value="P:cardiolipin biosynthetic process"/>
    <property type="evidence" value="ECO:0007669"/>
    <property type="project" value="UniProtKB-UniRule"/>
</dbReference>
<protein>
    <recommendedName>
        <fullName evidence="12">Cardiolipin synthase</fullName>
        <ecNumber evidence="12">2.7.8.-</ecNumber>
    </recommendedName>
</protein>
<evidence type="ECO:0000256" key="10">
    <source>
        <dbReference type="ARBA" id="ARBA00023209"/>
    </source>
</evidence>
<keyword evidence="7 13" id="KW-1133">Transmembrane helix</keyword>
<dbReference type="Gene3D" id="3.30.870.10">
    <property type="entry name" value="Endonuclease Chain A"/>
    <property type="match status" value="2"/>
</dbReference>
<sequence>MRKKWVRIVFRRRIFVIAILLAQIIFLLYLITRSSRASQIVSWILNVISILVCLYIVSKKEKPAYKLTWIFLILMFPIFGGLLYIFFYVQSNPTKMRRQIEESDAYSRPLYLLPGNSLPLLERTNDPCLPQVRYLQDYAGYPVYRHTKTEYFASGETFFQKVLEELEKAEKYIFMEFFILQQGLMLNPIIAILERKARQGADVRIMYDDLGCFLTLPTNFKQHLEHRGIKCIVFNPFTPILSSLQNNRDHRKIISIDGKVAFTGGINLADEYINAYDKHGHWKDAAIMLEGEAAWSLSLIFLQMWNLGQKEPDDFESFYPWKDEPCTVVSDGYVQPYADSPIDDENVGEHVYVQIINNAKDYVYINTPYLIVDDNLLSALTLSAKSGVDVRIITPYRWDKKIVHMTTRSYYRQLVKNGVKIYEYTSGFNHSKTFVSDDKVATVGTTNLDFRSLYLHFECGVWIYKNKAVKKVKDDFLATLPICHRITMEDTARNAAQRLFQEVLRLFAPLM</sequence>
<evidence type="ECO:0000313" key="16">
    <source>
        <dbReference type="Proteomes" id="UP000595917"/>
    </source>
</evidence>
<dbReference type="GO" id="GO:0008808">
    <property type="term" value="F:cardiolipin synthase activity"/>
    <property type="evidence" value="ECO:0007669"/>
    <property type="project" value="UniProtKB-UniRule"/>
</dbReference>
<evidence type="ECO:0000256" key="1">
    <source>
        <dbReference type="ARBA" id="ARBA00004651"/>
    </source>
</evidence>
<dbReference type="RefSeq" id="WP_215626580.1">
    <property type="nucleotide sequence ID" value="NZ_CP067089.2"/>
</dbReference>
<keyword evidence="3" id="KW-0444">Lipid biosynthesis</keyword>
<keyword evidence="5 13" id="KW-0812">Transmembrane</keyword>
<keyword evidence="8" id="KW-0443">Lipid metabolism</keyword>
<dbReference type="KEGG" id="bhc:JFL75_20485"/>
<evidence type="ECO:0000256" key="4">
    <source>
        <dbReference type="ARBA" id="ARBA00022679"/>
    </source>
</evidence>
<evidence type="ECO:0000256" key="3">
    <source>
        <dbReference type="ARBA" id="ARBA00022516"/>
    </source>
</evidence>